<evidence type="ECO:0000259" key="8">
    <source>
        <dbReference type="Pfam" id="PF01030"/>
    </source>
</evidence>
<dbReference type="EMBL" id="VLNR01000011">
    <property type="protein sequence ID" value="TSE09858.1"/>
    <property type="molecule type" value="Genomic_DNA"/>
</dbReference>
<dbReference type="GO" id="GO:0030313">
    <property type="term" value="C:cell envelope"/>
    <property type="evidence" value="ECO:0007669"/>
    <property type="project" value="UniProtKB-SubCell"/>
</dbReference>
<feature type="domain" description="Receptor L-domain" evidence="8">
    <location>
        <begin position="148"/>
        <end position="244"/>
    </location>
</feature>
<dbReference type="RefSeq" id="WP_143916031.1">
    <property type="nucleotide sequence ID" value="NZ_CANMIK010000028.1"/>
</dbReference>
<evidence type="ECO:0000259" key="9">
    <source>
        <dbReference type="Pfam" id="PF18962"/>
    </source>
</evidence>
<dbReference type="InterPro" id="IPR036941">
    <property type="entry name" value="Rcpt_L-dom_sf"/>
</dbReference>
<dbReference type="Gene3D" id="3.80.20.20">
    <property type="entry name" value="Receptor L-domain"/>
    <property type="match status" value="2"/>
</dbReference>
<dbReference type="SUPFAM" id="SSF52058">
    <property type="entry name" value="L domain-like"/>
    <property type="match status" value="2"/>
</dbReference>
<keyword evidence="11" id="KW-1185">Reference proteome</keyword>
<organism evidence="10 11">
    <name type="scientific">Aquimarina algiphila</name>
    <dbReference type="NCBI Taxonomy" id="2047982"/>
    <lineage>
        <taxon>Bacteria</taxon>
        <taxon>Pseudomonadati</taxon>
        <taxon>Bacteroidota</taxon>
        <taxon>Flavobacteriia</taxon>
        <taxon>Flavobacteriales</taxon>
        <taxon>Flavobacteriaceae</taxon>
        <taxon>Aquimarina</taxon>
    </lineage>
</organism>
<keyword evidence="2" id="KW-0134">Cell wall</keyword>
<dbReference type="Proteomes" id="UP000318833">
    <property type="component" value="Unassembled WGS sequence"/>
</dbReference>
<evidence type="ECO:0000256" key="1">
    <source>
        <dbReference type="ARBA" id="ARBA00004191"/>
    </source>
</evidence>
<keyword evidence="4 7" id="KW-0732">Signal</keyword>
<evidence type="ECO:0000256" key="4">
    <source>
        <dbReference type="ARBA" id="ARBA00022729"/>
    </source>
</evidence>
<evidence type="ECO:0000256" key="2">
    <source>
        <dbReference type="ARBA" id="ARBA00022512"/>
    </source>
</evidence>
<dbReference type="InterPro" id="IPR000494">
    <property type="entry name" value="Rcpt_L-dom"/>
</dbReference>
<feature type="chain" id="PRO_5021909886" evidence="7">
    <location>
        <begin position="20"/>
        <end position="491"/>
    </location>
</feature>
<dbReference type="OrthoDB" id="1186368at2"/>
<sequence length="491" mass="54680">MRKKLCFLLAVFITSFFYAQTHKGDVVLSSQKEVDNFKGTKIIGNLIIREYIENPDVISTSQSIITNIKSLSQLTFLDGDLKIIRNSKLSNLDGLEGIKEITGSIEIKGNNSLKNINGLRLIKKIGKNITIINNRALSNSNGLSSIPIVHGDLNIQNSGFRKLEGLSSLEVIEGNLIIKNNEALVSINSLLNLKKIKGNFILTANKKLISACSIVELFQTEAAIGSISVANNSEITSNVIDIINNCQSLACTHPENDVWLKTQEEVDAFDYCYIKGSLIISDEMTGKIKNIKKLRNLKGVGENLIIKNNTELKDVYVLGRLKNKGSIGGDLELDNNSALPEGVFKEARSYFLCDNIALRLKVRKKSTQDFVLYLFPESEESCDKDSTPGNPFANEDGEDGSKVNPSQLLSQKINKNVYPTISNGREIHITGLENDFNYKIYTMSGRLIEEKTMLKGSKNVTIHFKKQLTSGIYIIKILEESENSNFRFIIR</sequence>
<dbReference type="InterPro" id="IPR051648">
    <property type="entry name" value="CWI-Assembly_Regulator"/>
</dbReference>
<comment type="caution">
    <text evidence="10">The sequence shown here is derived from an EMBL/GenBank/DDBJ whole genome shotgun (WGS) entry which is preliminary data.</text>
</comment>
<dbReference type="PANTHER" id="PTHR31018:SF3">
    <property type="entry name" value="RECEPTOR PROTEIN-TYROSINE KINASE"/>
    <property type="match status" value="1"/>
</dbReference>
<feature type="region of interest" description="Disordered" evidence="6">
    <location>
        <begin position="380"/>
        <end position="405"/>
    </location>
</feature>
<keyword evidence="5" id="KW-0325">Glycoprotein</keyword>
<evidence type="ECO:0000256" key="7">
    <source>
        <dbReference type="SAM" id="SignalP"/>
    </source>
</evidence>
<dbReference type="NCBIfam" id="TIGR04183">
    <property type="entry name" value="Por_Secre_tail"/>
    <property type="match status" value="1"/>
</dbReference>
<reference evidence="10 11" key="1">
    <citation type="submission" date="2019-07" db="EMBL/GenBank/DDBJ databases">
        <title>The draft genome sequence of Aquimarina algiphila M91.</title>
        <authorList>
            <person name="Meng X."/>
        </authorList>
    </citation>
    <scope>NUCLEOTIDE SEQUENCE [LARGE SCALE GENOMIC DNA]</scope>
    <source>
        <strain evidence="10 11">M91</strain>
    </source>
</reference>
<dbReference type="InterPro" id="IPR026444">
    <property type="entry name" value="Secre_tail"/>
</dbReference>
<dbReference type="Pfam" id="PF01030">
    <property type="entry name" value="Recep_L_domain"/>
    <property type="match status" value="1"/>
</dbReference>
<feature type="domain" description="Secretion system C-terminal sorting" evidence="9">
    <location>
        <begin position="423"/>
        <end position="490"/>
    </location>
</feature>
<evidence type="ECO:0000256" key="5">
    <source>
        <dbReference type="ARBA" id="ARBA00023180"/>
    </source>
</evidence>
<proteinExistence type="predicted"/>
<feature type="signal peptide" evidence="7">
    <location>
        <begin position="1"/>
        <end position="19"/>
    </location>
</feature>
<accession>A0A554VNC5</accession>
<dbReference type="AlphaFoldDB" id="A0A554VNC5"/>
<evidence type="ECO:0000313" key="10">
    <source>
        <dbReference type="EMBL" id="TSE09858.1"/>
    </source>
</evidence>
<evidence type="ECO:0000256" key="6">
    <source>
        <dbReference type="SAM" id="MobiDB-lite"/>
    </source>
</evidence>
<evidence type="ECO:0000256" key="3">
    <source>
        <dbReference type="ARBA" id="ARBA00022525"/>
    </source>
</evidence>
<dbReference type="Pfam" id="PF18962">
    <property type="entry name" value="Por_Secre_tail"/>
    <property type="match status" value="1"/>
</dbReference>
<dbReference type="PANTHER" id="PTHR31018">
    <property type="entry name" value="SPORULATION-SPECIFIC PROTEIN-RELATED"/>
    <property type="match status" value="1"/>
</dbReference>
<gene>
    <name evidence="10" type="ORF">FOF46_07535</name>
</gene>
<name>A0A554VNC5_9FLAO</name>
<protein>
    <submittedName>
        <fullName evidence="10">T9SS type A sorting domain-containing protein</fullName>
    </submittedName>
</protein>
<keyword evidence="3" id="KW-0964">Secreted</keyword>
<evidence type="ECO:0000313" key="11">
    <source>
        <dbReference type="Proteomes" id="UP000318833"/>
    </source>
</evidence>
<comment type="subcellular location">
    <subcellularLocation>
        <location evidence="1">Secreted</location>
        <location evidence="1">Cell wall</location>
    </subcellularLocation>
</comment>